<keyword evidence="1" id="KW-0813">Transport</keyword>
<sequence>MLTVEMLSLTVAGRASDSPRMLLNAIDLQIRPGEMLMLMGENGSGKSTLLACLAGQQVGLTASSGAWQQRGAVCLDGVPVLDIPPMALARRRAWMRQSTSISFGFSTDEVVELGRFGQGTHARNRTIALEALALSGASDLVGRDVMTLSGGELARVQFARALAQLWPDSPDGELFHEHVNKGRSRHFHDAMARETVSSTALPPHGEARYLLLDEPTAAMDLRHQQHVLGAVRRLSREWGIGVVAIVHDPNLALAYADRVVMLKMGQLLADVPIDALDAALLQRCFDVPMSFVDGPFGRRALMA</sequence>
<accession>A0A0F5K4N3</accession>
<dbReference type="SMART" id="SM00382">
    <property type="entry name" value="AAA"/>
    <property type="match status" value="1"/>
</dbReference>
<comment type="function">
    <text evidence="7">Part of the ABC transporter complex HmuTUV involved in hemin import. Responsible for energy coupling to the transport system.</text>
</comment>
<dbReference type="PROSITE" id="PS50893">
    <property type="entry name" value="ABC_TRANSPORTER_2"/>
    <property type="match status" value="1"/>
</dbReference>
<dbReference type="Pfam" id="PF00005">
    <property type="entry name" value="ABC_tran"/>
    <property type="match status" value="1"/>
</dbReference>
<keyword evidence="4" id="KW-0547">Nucleotide-binding</keyword>
<keyword evidence="3" id="KW-0472">Membrane</keyword>
<keyword evidence="3" id="KW-0997">Cell inner membrane</keyword>
<evidence type="ECO:0000313" key="10">
    <source>
        <dbReference type="Proteomes" id="UP000033618"/>
    </source>
</evidence>
<evidence type="ECO:0000256" key="3">
    <source>
        <dbReference type="ARBA" id="ARBA00022519"/>
    </source>
</evidence>
<dbReference type="InterPro" id="IPR017871">
    <property type="entry name" value="ABC_transporter-like_CS"/>
</dbReference>
<feature type="domain" description="ABC transporter" evidence="8">
    <location>
        <begin position="4"/>
        <end position="289"/>
    </location>
</feature>
<evidence type="ECO:0000259" key="8">
    <source>
        <dbReference type="PROSITE" id="PS50893"/>
    </source>
</evidence>
<proteinExistence type="predicted"/>
<evidence type="ECO:0000256" key="5">
    <source>
        <dbReference type="ARBA" id="ARBA00022840"/>
    </source>
</evidence>
<evidence type="ECO:0000256" key="4">
    <source>
        <dbReference type="ARBA" id="ARBA00022741"/>
    </source>
</evidence>
<name>A0A0F5K4N3_9BURK</name>
<organism evidence="9 10">
    <name type="scientific">Robbsia andropogonis</name>
    <dbReference type="NCBI Taxonomy" id="28092"/>
    <lineage>
        <taxon>Bacteria</taxon>
        <taxon>Pseudomonadati</taxon>
        <taxon>Pseudomonadota</taxon>
        <taxon>Betaproteobacteria</taxon>
        <taxon>Burkholderiales</taxon>
        <taxon>Burkholderiaceae</taxon>
        <taxon>Robbsia</taxon>
    </lineage>
</organism>
<comment type="caution">
    <text evidence="9">The sequence shown here is derived from an EMBL/GenBank/DDBJ whole genome shotgun (WGS) entry which is preliminary data.</text>
</comment>
<evidence type="ECO:0000256" key="6">
    <source>
        <dbReference type="ARBA" id="ARBA00022967"/>
    </source>
</evidence>
<dbReference type="STRING" id="28092.WM40_03585"/>
<dbReference type="AlphaFoldDB" id="A0A0F5K4N3"/>
<keyword evidence="10" id="KW-1185">Reference proteome</keyword>
<evidence type="ECO:0000256" key="7">
    <source>
        <dbReference type="ARBA" id="ARBA00037066"/>
    </source>
</evidence>
<protein>
    <recommendedName>
        <fullName evidence="8">ABC transporter domain-containing protein</fullName>
    </recommendedName>
</protein>
<dbReference type="SUPFAM" id="SSF52540">
    <property type="entry name" value="P-loop containing nucleoside triphosphate hydrolases"/>
    <property type="match status" value="1"/>
</dbReference>
<dbReference type="PANTHER" id="PTHR42794">
    <property type="entry name" value="HEMIN IMPORT ATP-BINDING PROTEIN HMUV"/>
    <property type="match status" value="1"/>
</dbReference>
<dbReference type="GO" id="GO:0005524">
    <property type="term" value="F:ATP binding"/>
    <property type="evidence" value="ECO:0007669"/>
    <property type="project" value="UniProtKB-KW"/>
</dbReference>
<dbReference type="Proteomes" id="UP000033618">
    <property type="component" value="Unassembled WGS sequence"/>
</dbReference>
<dbReference type="OrthoDB" id="5296765at2"/>
<keyword evidence="5" id="KW-0067">ATP-binding</keyword>
<dbReference type="InterPro" id="IPR027417">
    <property type="entry name" value="P-loop_NTPase"/>
</dbReference>
<evidence type="ECO:0000256" key="2">
    <source>
        <dbReference type="ARBA" id="ARBA00022475"/>
    </source>
</evidence>
<reference evidence="9 10" key="1">
    <citation type="submission" date="2015-03" db="EMBL/GenBank/DDBJ databases">
        <title>Draft Genome Sequence of Burkholderia andropogonis type strain ICMP2807, isolated from Sorghum bicolor.</title>
        <authorList>
            <person name="Lopes-Santos L."/>
            <person name="Castro D.B."/>
            <person name="Ottoboni L.M."/>
            <person name="Park D."/>
            <person name="Weirc B.S."/>
            <person name="Destefano S.A."/>
        </authorList>
    </citation>
    <scope>NUCLEOTIDE SEQUENCE [LARGE SCALE GENOMIC DNA]</scope>
    <source>
        <strain evidence="9 10">ICMP2807</strain>
    </source>
</reference>
<dbReference type="Gene3D" id="3.40.50.300">
    <property type="entry name" value="P-loop containing nucleotide triphosphate hydrolases"/>
    <property type="match status" value="1"/>
</dbReference>
<keyword evidence="2" id="KW-1003">Cell membrane</keyword>
<dbReference type="InterPro" id="IPR003593">
    <property type="entry name" value="AAA+_ATPase"/>
</dbReference>
<dbReference type="PANTHER" id="PTHR42794:SF1">
    <property type="entry name" value="HEMIN IMPORT ATP-BINDING PROTEIN HMUV"/>
    <property type="match status" value="1"/>
</dbReference>
<dbReference type="EMBL" id="LAQU01000002">
    <property type="protein sequence ID" value="KKB65033.1"/>
    <property type="molecule type" value="Genomic_DNA"/>
</dbReference>
<dbReference type="RefSeq" id="WP_024904276.1">
    <property type="nucleotide sequence ID" value="NZ_CADFGU010000004.1"/>
</dbReference>
<evidence type="ECO:0000256" key="1">
    <source>
        <dbReference type="ARBA" id="ARBA00022448"/>
    </source>
</evidence>
<dbReference type="CDD" id="cd03214">
    <property type="entry name" value="ABC_Iron-Siderophores_B12_Hemin"/>
    <property type="match status" value="1"/>
</dbReference>
<dbReference type="GO" id="GO:0016887">
    <property type="term" value="F:ATP hydrolysis activity"/>
    <property type="evidence" value="ECO:0007669"/>
    <property type="project" value="InterPro"/>
</dbReference>
<keyword evidence="6" id="KW-1278">Translocase</keyword>
<evidence type="ECO:0000313" key="9">
    <source>
        <dbReference type="EMBL" id="KKB65033.1"/>
    </source>
</evidence>
<dbReference type="InterPro" id="IPR003439">
    <property type="entry name" value="ABC_transporter-like_ATP-bd"/>
</dbReference>
<dbReference type="PROSITE" id="PS00211">
    <property type="entry name" value="ABC_TRANSPORTER_1"/>
    <property type="match status" value="1"/>
</dbReference>
<dbReference type="PATRIC" id="fig|28092.6.peg.853"/>
<gene>
    <name evidence="9" type="ORF">WM40_03585</name>
</gene>